<dbReference type="AlphaFoldDB" id="A0A1X7UYQ2"/>
<dbReference type="OrthoDB" id="442692at2759"/>
<protein>
    <submittedName>
        <fullName evidence="1">Uncharacterized protein</fullName>
    </submittedName>
</protein>
<proteinExistence type="predicted"/>
<reference evidence="1" key="1">
    <citation type="submission" date="2017-05" db="UniProtKB">
        <authorList>
            <consortium name="EnsemblMetazoa"/>
        </authorList>
    </citation>
    <scope>IDENTIFICATION</scope>
</reference>
<dbReference type="EnsemblMetazoa" id="Aqu2.1.32841_001">
    <property type="protein sequence ID" value="Aqu2.1.32841_001"/>
    <property type="gene ID" value="Aqu2.1.32841"/>
</dbReference>
<evidence type="ECO:0000313" key="1">
    <source>
        <dbReference type="EnsemblMetazoa" id="Aqu2.1.32841_001"/>
    </source>
</evidence>
<dbReference type="InParanoid" id="A0A1X7UYQ2"/>
<sequence>MEAYKKDNNQTKPLLITDSLPDISGGINVVNSVVSVAKAPSPTLGNSLLNPTKSLKFRSPLPTYSYTACMLQAVTTAMLKYATVGLLNNDQQLDGFDTSPVAACIGRYLGIDVSPDTAISEMI</sequence>
<name>A0A1X7UYQ2_AMPQE</name>
<organism evidence="1">
    <name type="scientific">Amphimedon queenslandica</name>
    <name type="common">Sponge</name>
    <dbReference type="NCBI Taxonomy" id="400682"/>
    <lineage>
        <taxon>Eukaryota</taxon>
        <taxon>Metazoa</taxon>
        <taxon>Porifera</taxon>
        <taxon>Demospongiae</taxon>
        <taxon>Heteroscleromorpha</taxon>
        <taxon>Haplosclerida</taxon>
        <taxon>Niphatidae</taxon>
        <taxon>Amphimedon</taxon>
    </lineage>
</organism>
<accession>A0A1X7UYQ2</accession>